<sequence>MNEVISVAGPLERIELWRALRERIDTGMDEAVAGARLRGDSWGTIGRAAGMTRQAAHGRWAKALDPADTGQPGDQEQKAPTAPVAKEAQRVRPGDPKREVVDVRMSGLPFGVSFDVTRRRLDERPGRSAGK</sequence>
<dbReference type="AlphaFoldDB" id="A0A6J7LH40"/>
<feature type="region of interest" description="Disordered" evidence="1">
    <location>
        <begin position="53"/>
        <end position="102"/>
    </location>
</feature>
<evidence type="ECO:0000313" key="2">
    <source>
        <dbReference type="EMBL" id="CAB4967860.1"/>
    </source>
</evidence>
<gene>
    <name evidence="2" type="ORF">UFOPK3772_03037</name>
</gene>
<protein>
    <submittedName>
        <fullName evidence="2">Unannotated protein</fullName>
    </submittedName>
</protein>
<organism evidence="2">
    <name type="scientific">freshwater metagenome</name>
    <dbReference type="NCBI Taxonomy" id="449393"/>
    <lineage>
        <taxon>unclassified sequences</taxon>
        <taxon>metagenomes</taxon>
        <taxon>ecological metagenomes</taxon>
    </lineage>
</organism>
<proteinExistence type="predicted"/>
<accession>A0A6J7LH40</accession>
<feature type="compositionally biased region" description="Basic and acidic residues" evidence="1">
    <location>
        <begin position="87"/>
        <end position="102"/>
    </location>
</feature>
<evidence type="ECO:0000256" key="1">
    <source>
        <dbReference type="SAM" id="MobiDB-lite"/>
    </source>
</evidence>
<reference evidence="2" key="1">
    <citation type="submission" date="2020-05" db="EMBL/GenBank/DDBJ databases">
        <authorList>
            <person name="Chiriac C."/>
            <person name="Salcher M."/>
            <person name="Ghai R."/>
            <person name="Kavagutti S V."/>
        </authorList>
    </citation>
    <scope>NUCLEOTIDE SEQUENCE</scope>
</reference>
<name>A0A6J7LH40_9ZZZZ</name>
<dbReference type="EMBL" id="CAFBNE010000150">
    <property type="protein sequence ID" value="CAB4967860.1"/>
    <property type="molecule type" value="Genomic_DNA"/>
</dbReference>